<dbReference type="Gene3D" id="3.40.50.360">
    <property type="match status" value="1"/>
</dbReference>
<accession>A0ABS3R644</accession>
<dbReference type="Proteomes" id="UP000666915">
    <property type="component" value="Unassembled WGS sequence"/>
</dbReference>
<dbReference type="SUPFAM" id="SSF52218">
    <property type="entry name" value="Flavoproteins"/>
    <property type="match status" value="1"/>
</dbReference>
<keyword evidence="3" id="KW-1185">Reference proteome</keyword>
<reference evidence="2 3" key="1">
    <citation type="submission" date="2021-03" db="EMBL/GenBank/DDBJ databases">
        <authorList>
            <person name="Kanchanasin P."/>
            <person name="Saeng-In P."/>
            <person name="Phongsopitanun W."/>
            <person name="Yuki M."/>
            <person name="Kudo T."/>
            <person name="Ohkuma M."/>
            <person name="Tanasupawat S."/>
        </authorList>
    </citation>
    <scope>NUCLEOTIDE SEQUENCE [LARGE SCALE GENOMIC DNA]</scope>
    <source>
        <strain evidence="2 3">L46</strain>
    </source>
</reference>
<dbReference type="InterPro" id="IPR050712">
    <property type="entry name" value="NAD(P)H-dep_reductase"/>
</dbReference>
<dbReference type="PANTHER" id="PTHR30543">
    <property type="entry name" value="CHROMATE REDUCTASE"/>
    <property type="match status" value="1"/>
</dbReference>
<sequence>MPRLHVISASVRRTSRGRSVARWATGLARASTGFDAGLVDLRDVALPFLDEEEHPSTGRYVHRHTREWSATIAAADAFVFVMPMHNGGFSAPLKNAVDHLQREWAGKPVGLISYSAGASGGAPAIEMLRPVLKRVDLRPVATTLSLRFIDEHVGEDGRFRPAPEQTGALAGMLGELAVSLTASARDLAS</sequence>
<dbReference type="InterPro" id="IPR029039">
    <property type="entry name" value="Flavoprotein-like_sf"/>
</dbReference>
<comment type="caution">
    <text evidence="2">The sequence shown here is derived from an EMBL/GenBank/DDBJ whole genome shotgun (WGS) entry which is preliminary data.</text>
</comment>
<dbReference type="InterPro" id="IPR005025">
    <property type="entry name" value="FMN_Rdtase-like_dom"/>
</dbReference>
<evidence type="ECO:0000313" key="2">
    <source>
        <dbReference type="EMBL" id="MBO2441512.1"/>
    </source>
</evidence>
<gene>
    <name evidence="2" type="ORF">J4557_28715</name>
</gene>
<name>A0ABS3R644_9ACTN</name>
<dbReference type="PANTHER" id="PTHR30543:SF21">
    <property type="entry name" value="NAD(P)H-DEPENDENT FMN REDUCTASE LOT6"/>
    <property type="match status" value="1"/>
</dbReference>
<proteinExistence type="predicted"/>
<organism evidence="2 3">
    <name type="scientific">Actinomadura nitritigenes</name>
    <dbReference type="NCBI Taxonomy" id="134602"/>
    <lineage>
        <taxon>Bacteria</taxon>
        <taxon>Bacillati</taxon>
        <taxon>Actinomycetota</taxon>
        <taxon>Actinomycetes</taxon>
        <taxon>Streptosporangiales</taxon>
        <taxon>Thermomonosporaceae</taxon>
        <taxon>Actinomadura</taxon>
    </lineage>
</organism>
<protein>
    <submittedName>
        <fullName evidence="2">NAD(P)H-dependent oxidoreductase</fullName>
    </submittedName>
</protein>
<dbReference type="Pfam" id="PF03358">
    <property type="entry name" value="FMN_red"/>
    <property type="match status" value="1"/>
</dbReference>
<dbReference type="EMBL" id="JAGEOK010000020">
    <property type="protein sequence ID" value="MBO2441512.1"/>
    <property type="molecule type" value="Genomic_DNA"/>
</dbReference>
<dbReference type="RefSeq" id="WP_208269880.1">
    <property type="nucleotide sequence ID" value="NZ_BAAAGM010000097.1"/>
</dbReference>
<evidence type="ECO:0000259" key="1">
    <source>
        <dbReference type="Pfam" id="PF03358"/>
    </source>
</evidence>
<evidence type="ECO:0000313" key="3">
    <source>
        <dbReference type="Proteomes" id="UP000666915"/>
    </source>
</evidence>
<feature type="domain" description="NADPH-dependent FMN reductase-like" evidence="1">
    <location>
        <begin position="3"/>
        <end position="142"/>
    </location>
</feature>